<protein>
    <submittedName>
        <fullName evidence="1">Uncharacterized protein</fullName>
    </submittedName>
</protein>
<gene>
    <name evidence="1" type="ordered locus">PFL_2335</name>
</gene>
<name>Q4KE91_PSEF5</name>
<dbReference type="HOGENOM" id="CLU_741165_0_0_6"/>
<dbReference type="STRING" id="220664.PFL_2335"/>
<reference evidence="1 2" key="1">
    <citation type="journal article" date="2005" name="Nat. Biotechnol.">
        <title>Complete genome sequence of the plant commensal Pseudomonas fluorescens Pf-5.</title>
        <authorList>
            <person name="Paulsen I.T."/>
            <person name="Press C.M."/>
            <person name="Ravel J."/>
            <person name="Kobayashi D.Y."/>
            <person name="Myers G.S."/>
            <person name="Mavrodi D.V."/>
            <person name="DeBoy R.T."/>
            <person name="Seshadri R."/>
            <person name="Ren Q."/>
            <person name="Madupu R."/>
            <person name="Dodson R.J."/>
            <person name="Durkin A.S."/>
            <person name="Brinkac L.M."/>
            <person name="Daugherty S.C."/>
            <person name="Sullivan S.A."/>
            <person name="Rosovitz M.J."/>
            <person name="Gwinn M.L."/>
            <person name="Zhou L."/>
            <person name="Schneider D.J."/>
            <person name="Cartinhour S.W."/>
            <person name="Nelson W.C."/>
            <person name="Weidman J."/>
            <person name="Watkins K."/>
            <person name="Tran K."/>
            <person name="Khouri H."/>
            <person name="Pierson E.A."/>
            <person name="Pierson L.S.III."/>
            <person name="Thomashow L.S."/>
            <person name="Loper J.E."/>
        </authorList>
    </citation>
    <scope>NUCLEOTIDE SEQUENCE [LARGE SCALE GENOMIC DNA]</scope>
    <source>
        <strain evidence="2">ATCC BAA-477 / NRRL B-23932 / Pf-5</strain>
    </source>
</reference>
<evidence type="ECO:0000313" key="1">
    <source>
        <dbReference type="EMBL" id="AAY91608.1"/>
    </source>
</evidence>
<dbReference type="SUPFAM" id="SSF54001">
    <property type="entry name" value="Cysteine proteinases"/>
    <property type="match status" value="1"/>
</dbReference>
<dbReference type="Proteomes" id="UP000008540">
    <property type="component" value="Chromosome"/>
</dbReference>
<dbReference type="EMBL" id="CP000076">
    <property type="protein sequence ID" value="AAY91608.1"/>
    <property type="molecule type" value="Genomic_DNA"/>
</dbReference>
<dbReference type="AlphaFoldDB" id="Q4KE91"/>
<organism evidence="1 2">
    <name type="scientific">Pseudomonas fluorescens (strain ATCC BAA-477 / NRRL B-23932 / Pf-5)</name>
    <dbReference type="NCBI Taxonomy" id="220664"/>
    <lineage>
        <taxon>Bacteria</taxon>
        <taxon>Pseudomonadati</taxon>
        <taxon>Pseudomonadota</taxon>
        <taxon>Gammaproteobacteria</taxon>
        <taxon>Pseudomonadales</taxon>
        <taxon>Pseudomonadaceae</taxon>
        <taxon>Pseudomonas</taxon>
    </lineage>
</organism>
<dbReference type="InterPro" id="IPR038765">
    <property type="entry name" value="Papain-like_cys_pep_sf"/>
</dbReference>
<proteinExistence type="predicted"/>
<dbReference type="KEGG" id="pfl:PFL_2335"/>
<evidence type="ECO:0000313" key="2">
    <source>
        <dbReference type="Proteomes" id="UP000008540"/>
    </source>
</evidence>
<dbReference type="eggNOG" id="COG4870">
    <property type="taxonomic scope" value="Bacteria"/>
</dbReference>
<sequence>MARFSRHGSPPTSFNDRHRSFDMHATLPALLLASALFPLYASAAPPVLALVALPSTAKPAPGSEHSIGNMPLATSQQGLGLCFSHSAAAVFNYYQCQAAKEDCTRIDKNQLAAPLDMARFGRKPTGEVDSVASYEDIDEGGDPLYTLETAALMVGSVVSQACFSEEKLFKDKFVPSGAISAEDVKAQRAVLKALEDFYQQNRLKAPCAECVASATQVAELQAIYATTRDPRGIAQALGKPHFGGFFSAIIIPPECRRLSRRALFELQDKLQIRALPETAAQNNFAGLYPALKQAIDADNPVIIANVCLYRGAKQKKCPEQYRHSLVAYAHARLCTPQGQCQEGLKVLNSWGEQWQNHEGQQWFDARRLLDSTGYGKQSIGWLEHKSADQD</sequence>
<accession>Q4KE91</accession>